<dbReference type="GO" id="GO:0016020">
    <property type="term" value="C:membrane"/>
    <property type="evidence" value="ECO:0007669"/>
    <property type="project" value="UniProtKB-SubCell"/>
</dbReference>
<reference evidence="10" key="1">
    <citation type="submission" date="2021-01" db="EMBL/GenBank/DDBJ databases">
        <authorList>
            <person name="Corre E."/>
            <person name="Pelletier E."/>
            <person name="Niang G."/>
            <person name="Scheremetjew M."/>
            <person name="Finn R."/>
            <person name="Kale V."/>
            <person name="Holt S."/>
            <person name="Cochrane G."/>
            <person name="Meng A."/>
            <person name="Brown T."/>
            <person name="Cohen L."/>
        </authorList>
    </citation>
    <scope>NUCLEOTIDE SEQUENCE</scope>
    <source>
        <strain evidence="10">NY070348D</strain>
    </source>
</reference>
<feature type="compositionally biased region" description="Polar residues" evidence="6">
    <location>
        <begin position="846"/>
        <end position="857"/>
    </location>
</feature>
<dbReference type="EMBL" id="HBHK01019585">
    <property type="protein sequence ID" value="CAD9695160.1"/>
    <property type="molecule type" value="Transcribed_RNA"/>
</dbReference>
<evidence type="ECO:0000256" key="7">
    <source>
        <dbReference type="SAM" id="Phobius"/>
    </source>
</evidence>
<dbReference type="InterPro" id="IPR028082">
    <property type="entry name" value="Peripla_BP_I"/>
</dbReference>
<dbReference type="InterPro" id="IPR017978">
    <property type="entry name" value="GPCR_3_C"/>
</dbReference>
<dbReference type="AlphaFoldDB" id="A0A7S2WLK5"/>
<feature type="transmembrane region" description="Helical" evidence="7">
    <location>
        <begin position="599"/>
        <end position="618"/>
    </location>
</feature>
<feature type="signal peptide" evidence="8">
    <location>
        <begin position="1"/>
        <end position="23"/>
    </location>
</feature>
<feature type="transmembrane region" description="Helical" evidence="7">
    <location>
        <begin position="731"/>
        <end position="748"/>
    </location>
</feature>
<evidence type="ECO:0000313" key="10">
    <source>
        <dbReference type="EMBL" id="CAD9695160.1"/>
    </source>
</evidence>
<evidence type="ECO:0000256" key="3">
    <source>
        <dbReference type="ARBA" id="ARBA00022989"/>
    </source>
</evidence>
<evidence type="ECO:0000256" key="5">
    <source>
        <dbReference type="ARBA" id="ARBA00023180"/>
    </source>
</evidence>
<keyword evidence="5" id="KW-0325">Glycoprotein</keyword>
<sequence length="879" mass="96987">MAGRLVGLLAGLALHMVLTPGRAVRLTAVVDKTGGSASVGAYQLTAYQMALDEFEAAGGLVWRNKKVPLALKVIDTKSDKANSFTVLNDELSNENASRTDDNPLFILGGYNSARIAEQIKASDAWNAVYINGGGADPTMYKTASEGGYNTNKCAFGLLTSVSKLTSTILDYMMIQMDAGNLTKPSNIALVWEKSNHGFTFREQVSRYVLKYPEYFKLGYATDYPYPNNYTKPKDFVALAADLSHTSKKEALNALLVDAHSKDFRLLHNELWKTQLNFEFVTYGARGTGDDVTKNDFTVPISADRLCAAQWWNPSSKSQTSRDFVERWRMYEGFTWVSNLAQVQGVDPTKLFAEPSQQKQVHWYAALAYESARILLRALNQTSTQTEVGVRDYLASSVFSNTILPGGSVRFNQNGQADSQFSIVQGVVSMTDSGTVVNNIHTLYPESEKSGDFERLSTWSAQDVPCSLRFTVDILTSCDPSSQRMIVHYWVDGNGYKCPNVSEPCACTLGDFQLPASIKIDCEYLAVDSQQGTAVVVLCSIGAFICFASLTILLIQYNHVVMKAGQREFLALMCFAGIWCNIAGISFLGPNESGMCITRVFSLLFSVALLVGALTVKVYRIYKIWNNSSMKRIIITAFDMLKLLSVLMLGMFIIFLVWMLVERPHAITESLFFRVAGHQVETELQVCQYNRTAIFPSLSIAYIVLILVYCNILSFQGRNSDAKYMESRSIMAASYCISFIILLVVILIVTADLPAASTIVLIALSLVFTSVLFVGLVLGPKLYFAASVGIKDVKEKVRRKFTSGPCKRSSTTENNDTLDEGNMNTTNSQNSTKKTEAEPDVVETEPLNPTSMINLPTNVSSFAVNPQDTRVVSENSVQVS</sequence>
<dbReference type="InterPro" id="IPR050726">
    <property type="entry name" value="mGluR"/>
</dbReference>
<keyword evidence="8" id="KW-0732">Signal</keyword>
<evidence type="ECO:0000256" key="2">
    <source>
        <dbReference type="ARBA" id="ARBA00022692"/>
    </source>
</evidence>
<accession>A0A7S2WLK5</accession>
<feature type="region of interest" description="Disordered" evidence="6">
    <location>
        <begin position="801"/>
        <end position="857"/>
    </location>
</feature>
<evidence type="ECO:0000256" key="1">
    <source>
        <dbReference type="ARBA" id="ARBA00004141"/>
    </source>
</evidence>
<dbReference type="Gene3D" id="3.40.50.2300">
    <property type="match status" value="2"/>
</dbReference>
<evidence type="ECO:0000256" key="8">
    <source>
        <dbReference type="SAM" id="SignalP"/>
    </source>
</evidence>
<dbReference type="PROSITE" id="PS50259">
    <property type="entry name" value="G_PROTEIN_RECEP_F3_4"/>
    <property type="match status" value="1"/>
</dbReference>
<keyword evidence="2 7" id="KW-0812">Transmembrane</keyword>
<name>A0A7S2WLK5_9STRA</name>
<proteinExistence type="predicted"/>
<organism evidence="10">
    <name type="scientific">Mucochytrium quahogii</name>
    <dbReference type="NCBI Taxonomy" id="96639"/>
    <lineage>
        <taxon>Eukaryota</taxon>
        <taxon>Sar</taxon>
        <taxon>Stramenopiles</taxon>
        <taxon>Bigyra</taxon>
        <taxon>Labyrinthulomycetes</taxon>
        <taxon>Thraustochytrida</taxon>
        <taxon>Thraustochytriidae</taxon>
        <taxon>Mucochytrium</taxon>
    </lineage>
</organism>
<feature type="transmembrane region" description="Helical" evidence="7">
    <location>
        <begin position="533"/>
        <end position="556"/>
    </location>
</feature>
<dbReference type="CDD" id="cd15047">
    <property type="entry name" value="7tmC_GABA-B-like"/>
    <property type="match status" value="1"/>
</dbReference>
<feature type="transmembrane region" description="Helical" evidence="7">
    <location>
        <begin position="692"/>
        <end position="711"/>
    </location>
</feature>
<dbReference type="PANTHER" id="PTHR24060">
    <property type="entry name" value="METABOTROPIC GLUTAMATE RECEPTOR"/>
    <property type="match status" value="1"/>
</dbReference>
<keyword evidence="4 7" id="KW-0472">Membrane</keyword>
<feature type="transmembrane region" description="Helical" evidence="7">
    <location>
        <begin position="754"/>
        <end position="777"/>
    </location>
</feature>
<dbReference type="SUPFAM" id="SSF53822">
    <property type="entry name" value="Periplasmic binding protein-like I"/>
    <property type="match status" value="1"/>
</dbReference>
<evidence type="ECO:0000259" key="9">
    <source>
        <dbReference type="PROSITE" id="PS50259"/>
    </source>
</evidence>
<evidence type="ECO:0000256" key="6">
    <source>
        <dbReference type="SAM" id="MobiDB-lite"/>
    </source>
</evidence>
<dbReference type="GO" id="GO:0004930">
    <property type="term" value="F:G protein-coupled receptor activity"/>
    <property type="evidence" value="ECO:0007669"/>
    <property type="project" value="InterPro"/>
</dbReference>
<gene>
    <name evidence="10" type="ORF">QSP1433_LOCUS12397</name>
</gene>
<feature type="compositionally biased region" description="Low complexity" evidence="6">
    <location>
        <begin position="821"/>
        <end position="831"/>
    </location>
</feature>
<feature type="chain" id="PRO_5030515547" description="G-protein coupled receptors family 3 profile domain-containing protein" evidence="8">
    <location>
        <begin position="24"/>
        <end position="879"/>
    </location>
</feature>
<evidence type="ECO:0000256" key="4">
    <source>
        <dbReference type="ARBA" id="ARBA00023136"/>
    </source>
</evidence>
<comment type="subcellular location">
    <subcellularLocation>
        <location evidence="1">Membrane</location>
        <topology evidence="1">Multi-pass membrane protein</topology>
    </subcellularLocation>
</comment>
<feature type="transmembrane region" description="Helical" evidence="7">
    <location>
        <begin position="639"/>
        <end position="660"/>
    </location>
</feature>
<dbReference type="Pfam" id="PF00003">
    <property type="entry name" value="7tm_3"/>
    <property type="match status" value="1"/>
</dbReference>
<keyword evidence="3 7" id="KW-1133">Transmembrane helix</keyword>
<protein>
    <recommendedName>
        <fullName evidence="9">G-protein coupled receptors family 3 profile domain-containing protein</fullName>
    </recommendedName>
</protein>
<feature type="transmembrane region" description="Helical" evidence="7">
    <location>
        <begin position="568"/>
        <end position="587"/>
    </location>
</feature>
<feature type="domain" description="G-protein coupled receptors family 3 profile" evidence="9">
    <location>
        <begin position="530"/>
        <end position="800"/>
    </location>
</feature>